<evidence type="ECO:0000313" key="7">
    <source>
        <dbReference type="EMBL" id="KIO77844.1"/>
    </source>
</evidence>
<protein>
    <recommendedName>
        <fullName evidence="6">Tryptophan synthase beta chain-like PALP domain-containing protein</fullName>
    </recommendedName>
</protein>
<dbReference type="InterPro" id="IPR036052">
    <property type="entry name" value="TrpB-like_PALP_sf"/>
</dbReference>
<dbReference type="PANTHER" id="PTHR43780">
    <property type="entry name" value="1-AMINOCYCLOPROPANE-1-CARBOXYLATE DEAMINASE-RELATED"/>
    <property type="match status" value="1"/>
</dbReference>
<dbReference type="Pfam" id="PF00291">
    <property type="entry name" value="PALP"/>
    <property type="match status" value="1"/>
</dbReference>
<sequence>MHIKGVNAVHLFQTKSPLTEFRETAIKLGLRSLYVKRDDRMTAEFGGCKVRNLNRQLYCALQAGADTLLMTARSGSNAVAAASIFASRFNLDVVAILKPQVYSETARFNLDIIAASGTQILPVPAGTLLHRQSPVVVSEMNRLKEEGRTPYFIGFGGGDLDAAVAQAEAVIELAAQLQNEEIDRIYVAGASFSTAAGMAAGLAVSGLKAKLVIVGLAHEDAPGKDFFNKAAEVVKLIRDQELVSDGLIEIDEPVFHCAFELAFGEVTAPLAIESDLTEVAGLHLDPVYTRKVFKYMIQEAASHQNKRFLFWHTGNSQPWPETISLLEQKHRYTDLLIDL</sequence>
<evidence type="ECO:0000256" key="1">
    <source>
        <dbReference type="ARBA" id="ARBA00001933"/>
    </source>
</evidence>
<comment type="cofactor">
    <cofactor evidence="1">
        <name>pyridoxal 5'-phosphate</name>
        <dbReference type="ChEBI" id="CHEBI:597326"/>
    </cofactor>
</comment>
<dbReference type="EMBL" id="JXRA01000028">
    <property type="protein sequence ID" value="KIO77844.1"/>
    <property type="molecule type" value="Genomic_DNA"/>
</dbReference>
<dbReference type="PANTHER" id="PTHR43780:SF2">
    <property type="entry name" value="1-AMINOCYCLOPROPANE-1-CARBOXYLATE DEAMINASE-RELATED"/>
    <property type="match status" value="1"/>
</dbReference>
<evidence type="ECO:0000256" key="4">
    <source>
        <dbReference type="PIRSR" id="PIRSR006278-1"/>
    </source>
</evidence>
<keyword evidence="3 5" id="KW-0663">Pyridoxal phosphate</keyword>
<evidence type="ECO:0000259" key="6">
    <source>
        <dbReference type="Pfam" id="PF00291"/>
    </source>
</evidence>
<dbReference type="InterPro" id="IPR001926">
    <property type="entry name" value="TrpB-like_PALP"/>
</dbReference>
<evidence type="ECO:0000256" key="3">
    <source>
        <dbReference type="ARBA" id="ARBA00022898"/>
    </source>
</evidence>
<feature type="modified residue" description="N6-(pyridoxal phosphate)lysine" evidence="5">
    <location>
        <position position="49"/>
    </location>
</feature>
<dbReference type="AlphaFoldDB" id="A0A0D0FZB4"/>
<feature type="domain" description="Tryptophan synthase beta chain-like PALP" evidence="6">
    <location>
        <begin position="12"/>
        <end position="222"/>
    </location>
</feature>
<comment type="caution">
    <text evidence="7">The sequence shown here is derived from an EMBL/GenBank/DDBJ whole genome shotgun (WGS) entry which is preliminary data.</text>
</comment>
<proteinExistence type="inferred from homology"/>
<evidence type="ECO:0000256" key="2">
    <source>
        <dbReference type="ARBA" id="ARBA00008639"/>
    </source>
</evidence>
<reference evidence="7 8" key="1">
    <citation type="submission" date="2015-01" db="EMBL/GenBank/DDBJ databases">
        <title>Draft genome sequence of Pedobacter sp. NL19 isolated from sludge of an effluent treatment pond in an abandoned uranium mine.</title>
        <authorList>
            <person name="Santos T."/>
            <person name="Caetano T."/>
            <person name="Covas C."/>
            <person name="Cruz A."/>
            <person name="Mendo S."/>
        </authorList>
    </citation>
    <scope>NUCLEOTIDE SEQUENCE [LARGE SCALE GENOMIC DNA]</scope>
    <source>
        <strain evidence="7 8">NL19</strain>
    </source>
</reference>
<dbReference type="InterPro" id="IPR027278">
    <property type="entry name" value="ACCD_DCysDesulf"/>
</dbReference>
<evidence type="ECO:0000256" key="5">
    <source>
        <dbReference type="PIRSR" id="PIRSR006278-2"/>
    </source>
</evidence>
<dbReference type="STRING" id="1503925.TH53_06815"/>
<gene>
    <name evidence="7" type="ORF">TH53_06815</name>
</gene>
<keyword evidence="8" id="KW-1185">Reference proteome</keyword>
<accession>A0A0D0FZB4</accession>
<dbReference type="GO" id="GO:0019148">
    <property type="term" value="F:D-cysteine desulfhydrase activity"/>
    <property type="evidence" value="ECO:0007669"/>
    <property type="project" value="TreeGrafter"/>
</dbReference>
<name>A0A0D0FZB4_9SPHI</name>
<comment type="similarity">
    <text evidence="2">Belongs to the ACC deaminase/D-cysteine desulfhydrase family.</text>
</comment>
<dbReference type="RefSeq" id="WP_041880003.1">
    <property type="nucleotide sequence ID" value="NZ_CP157278.1"/>
</dbReference>
<evidence type="ECO:0000313" key="8">
    <source>
        <dbReference type="Proteomes" id="UP000032049"/>
    </source>
</evidence>
<dbReference type="SUPFAM" id="SSF53686">
    <property type="entry name" value="Tryptophan synthase beta subunit-like PLP-dependent enzymes"/>
    <property type="match status" value="1"/>
</dbReference>
<dbReference type="OrthoDB" id="9801249at2"/>
<dbReference type="Proteomes" id="UP000032049">
    <property type="component" value="Unassembled WGS sequence"/>
</dbReference>
<dbReference type="PIRSF" id="PIRSF006278">
    <property type="entry name" value="ACCD_DCysDesulf"/>
    <property type="match status" value="1"/>
</dbReference>
<feature type="active site" description="Nucleophile" evidence="4">
    <location>
        <position position="76"/>
    </location>
</feature>
<organism evidence="7 8">
    <name type="scientific">Pedobacter lusitanus</name>
    <dbReference type="NCBI Taxonomy" id="1503925"/>
    <lineage>
        <taxon>Bacteria</taxon>
        <taxon>Pseudomonadati</taxon>
        <taxon>Bacteroidota</taxon>
        <taxon>Sphingobacteriia</taxon>
        <taxon>Sphingobacteriales</taxon>
        <taxon>Sphingobacteriaceae</taxon>
        <taxon>Pedobacter</taxon>
    </lineage>
</organism>
<dbReference type="Gene3D" id="3.40.50.1100">
    <property type="match status" value="2"/>
</dbReference>